<evidence type="ECO:0000313" key="1">
    <source>
        <dbReference type="EMBL" id="KAA6302642.1"/>
    </source>
</evidence>
<accession>A0A5M8P2S3</accession>
<name>A0A5M8P2S3_9BACT</name>
<organism evidence="1 2">
    <name type="scientific">Candidatus Ordinivivax streblomastigis</name>
    <dbReference type="NCBI Taxonomy" id="2540710"/>
    <lineage>
        <taxon>Bacteria</taxon>
        <taxon>Pseudomonadati</taxon>
        <taxon>Bacteroidota</taxon>
        <taxon>Bacteroidia</taxon>
        <taxon>Bacteroidales</taxon>
        <taxon>Candidatus Ordinivivax</taxon>
    </lineage>
</organism>
<dbReference type="Pfam" id="PF08889">
    <property type="entry name" value="WbqC"/>
    <property type="match status" value="1"/>
</dbReference>
<dbReference type="AlphaFoldDB" id="A0A5M8P2S3"/>
<evidence type="ECO:0008006" key="3">
    <source>
        <dbReference type="Google" id="ProtNLM"/>
    </source>
</evidence>
<proteinExistence type="predicted"/>
<dbReference type="Proteomes" id="UP000324575">
    <property type="component" value="Unassembled WGS sequence"/>
</dbReference>
<evidence type="ECO:0000313" key="2">
    <source>
        <dbReference type="Proteomes" id="UP000324575"/>
    </source>
</evidence>
<protein>
    <recommendedName>
        <fullName evidence="3">WbqC family protein</fullName>
    </recommendedName>
</protein>
<dbReference type="EMBL" id="SNRX01000006">
    <property type="protein sequence ID" value="KAA6302642.1"/>
    <property type="molecule type" value="Genomic_DNA"/>
</dbReference>
<sequence length="215" mass="24872">MTPLLSIAYLAPVEYYVQLYQSPQVLIERQDHYVKQTYRNRCVIASANGLQTLSIPIIKPEAPKVLTRDIRIAGHGDWQHLHWNAIVSAYRSSPFFEYYEADFRPFYEKQPQFLFDFDEQLRELVCSLVDISPNVIYSSEYIKTVSGDTLDLREAIHPKKPAVLNAFKPYYQVFESRFGFQSNLSILDLLFNMGTESVLVLQNHSSCCCPVYTPI</sequence>
<comment type="caution">
    <text evidence="1">The sequence shown here is derived from an EMBL/GenBank/DDBJ whole genome shotgun (WGS) entry which is preliminary data.</text>
</comment>
<reference evidence="1 2" key="1">
    <citation type="submission" date="2019-03" db="EMBL/GenBank/DDBJ databases">
        <title>Single cell metagenomics reveals metabolic interactions within the superorganism composed of flagellate Streblomastix strix and complex community of Bacteroidetes bacteria on its surface.</title>
        <authorList>
            <person name="Treitli S.C."/>
            <person name="Kolisko M."/>
            <person name="Husnik F."/>
            <person name="Keeling P."/>
            <person name="Hampl V."/>
        </authorList>
    </citation>
    <scope>NUCLEOTIDE SEQUENCE [LARGE SCALE GENOMIC DNA]</scope>
    <source>
        <strain evidence="1">St1</strain>
    </source>
</reference>
<dbReference type="InterPro" id="IPR014985">
    <property type="entry name" value="WbqC"/>
</dbReference>
<gene>
    <name evidence="1" type="ORF">EZS26_001149</name>
</gene>